<protein>
    <submittedName>
        <fullName evidence="1">Uncharacterized protein</fullName>
    </submittedName>
</protein>
<organism evidence="1 2">
    <name type="scientific">Fibrella aquatilis</name>
    <dbReference type="NCBI Taxonomy" id="2817059"/>
    <lineage>
        <taxon>Bacteria</taxon>
        <taxon>Pseudomonadati</taxon>
        <taxon>Bacteroidota</taxon>
        <taxon>Cytophagia</taxon>
        <taxon>Cytophagales</taxon>
        <taxon>Spirosomataceae</taxon>
        <taxon>Fibrella</taxon>
    </lineage>
</organism>
<accession>A0A939K396</accession>
<reference evidence="1 2" key="1">
    <citation type="submission" date="2021-03" db="EMBL/GenBank/DDBJ databases">
        <title>Fibrella sp. HMF5036 genome sequencing and assembly.</title>
        <authorList>
            <person name="Kang H."/>
            <person name="Kim H."/>
            <person name="Bae S."/>
            <person name="Joh K."/>
        </authorList>
    </citation>
    <scope>NUCLEOTIDE SEQUENCE [LARGE SCALE GENOMIC DNA]</scope>
    <source>
        <strain evidence="1 2">HMF5036</strain>
    </source>
</reference>
<name>A0A939K396_9BACT</name>
<dbReference type="RefSeq" id="WP_207338086.1">
    <property type="nucleotide sequence ID" value="NZ_JAFMYU010000027.1"/>
</dbReference>
<comment type="caution">
    <text evidence="1">The sequence shown here is derived from an EMBL/GenBank/DDBJ whole genome shotgun (WGS) entry which is preliminary data.</text>
</comment>
<dbReference type="AlphaFoldDB" id="A0A939K396"/>
<proteinExistence type="predicted"/>
<keyword evidence="2" id="KW-1185">Reference proteome</keyword>
<sequence length="183" mass="19838">MNQLTNLLLIATVLLFSTCQKEDPLPQSTQTGQNTLGCLIDGKAYIPDGGKPFSGIKPVNGGFLQMYNPLRLGINVRCYSQDKKRLSLYLNNYKLGNHALNQNPGSVPAALYAALNPKDYGLYESSEGDVYATSSKYTGWISLTKADTITGVVAGTFEFQAATLDGKTVSVTNGRFDVNVRTQ</sequence>
<dbReference type="InterPro" id="IPR046219">
    <property type="entry name" value="DUF6252"/>
</dbReference>
<dbReference type="EMBL" id="JAFMYU010000027">
    <property type="protein sequence ID" value="MBO0934120.1"/>
    <property type="molecule type" value="Genomic_DNA"/>
</dbReference>
<dbReference type="Proteomes" id="UP000664795">
    <property type="component" value="Unassembled WGS sequence"/>
</dbReference>
<evidence type="ECO:0000313" key="1">
    <source>
        <dbReference type="EMBL" id="MBO0934120.1"/>
    </source>
</evidence>
<gene>
    <name evidence="1" type="ORF">J2I48_24145</name>
</gene>
<evidence type="ECO:0000313" key="2">
    <source>
        <dbReference type="Proteomes" id="UP000664795"/>
    </source>
</evidence>
<dbReference type="Pfam" id="PF19765">
    <property type="entry name" value="DUF6252"/>
    <property type="match status" value="1"/>
</dbReference>